<dbReference type="STRING" id="1185767.IIF7_12700"/>
<evidence type="ECO:0000313" key="1">
    <source>
        <dbReference type="EMBL" id="ORL44973.1"/>
    </source>
</evidence>
<gene>
    <name evidence="1" type="ORF">IIF7_12700</name>
</gene>
<comment type="caution">
    <text evidence="1">The sequence shown here is derived from an EMBL/GenBank/DDBJ whole genome shotgun (WGS) entry which is preliminary data.</text>
</comment>
<organism evidence="1 2">
    <name type="scientific">Zunongwangia atlantica 22II14-10F7</name>
    <dbReference type="NCBI Taxonomy" id="1185767"/>
    <lineage>
        <taxon>Bacteria</taxon>
        <taxon>Pseudomonadati</taxon>
        <taxon>Bacteroidota</taxon>
        <taxon>Flavobacteriia</taxon>
        <taxon>Flavobacteriales</taxon>
        <taxon>Flavobacteriaceae</taxon>
        <taxon>Zunongwangia</taxon>
    </lineage>
</organism>
<dbReference type="AlphaFoldDB" id="A0A1Y1T3C5"/>
<name>A0A1Y1T3C5_9FLAO</name>
<evidence type="ECO:0000313" key="2">
    <source>
        <dbReference type="Proteomes" id="UP000192746"/>
    </source>
</evidence>
<keyword evidence="2" id="KW-1185">Reference proteome</keyword>
<sequence length="91" mass="10669">MLQKSDCLQWVPGVLLQSPENQYNLNIIKQLIISDLHRNWQPRHRYACHPLALPISVPQGPKFPDIPLKRNAFIILWIGHLRKVKSPNNWD</sequence>
<dbReference type="Proteomes" id="UP000192746">
    <property type="component" value="Unassembled WGS sequence"/>
</dbReference>
<proteinExistence type="predicted"/>
<reference evidence="1 2" key="1">
    <citation type="submission" date="2013-04" db="EMBL/GenBank/DDBJ databases">
        <title>Zunongwangia sp. 22II14-10F7 Genome Sequencing.</title>
        <authorList>
            <person name="Lai Q."/>
            <person name="Shao Z."/>
        </authorList>
    </citation>
    <scope>NUCLEOTIDE SEQUENCE [LARGE SCALE GENOMIC DNA]</scope>
    <source>
        <strain evidence="1 2">22II14-10F7</strain>
    </source>
</reference>
<accession>A0A1Y1T3C5</accession>
<protein>
    <submittedName>
        <fullName evidence="1">Uncharacterized protein</fullName>
    </submittedName>
</protein>
<dbReference type="EMBL" id="ARYN01000011">
    <property type="protein sequence ID" value="ORL44973.1"/>
    <property type="molecule type" value="Genomic_DNA"/>
</dbReference>